<dbReference type="InterPro" id="IPR011055">
    <property type="entry name" value="Dup_hybrid_motif"/>
</dbReference>
<organism evidence="10 11">
    <name type="scientific">Lachnoclostridium phytofermentans</name>
    <dbReference type="NCBI Taxonomy" id="66219"/>
    <lineage>
        <taxon>Bacteria</taxon>
        <taxon>Bacillati</taxon>
        <taxon>Bacillota</taxon>
        <taxon>Clostridia</taxon>
        <taxon>Lachnospirales</taxon>
        <taxon>Lachnospiraceae</taxon>
    </lineage>
</organism>
<dbReference type="GO" id="GO:0009401">
    <property type="term" value="P:phosphoenolpyruvate-dependent sugar phosphotransferase system"/>
    <property type="evidence" value="ECO:0007669"/>
    <property type="project" value="UniProtKB-KW"/>
</dbReference>
<proteinExistence type="predicted"/>
<dbReference type="AlphaFoldDB" id="A0A3D2X8S4"/>
<evidence type="ECO:0000256" key="4">
    <source>
        <dbReference type="ARBA" id="ARBA00022679"/>
    </source>
</evidence>
<dbReference type="PANTHER" id="PTHR45008:SF1">
    <property type="entry name" value="PTS SYSTEM GLUCOSE-SPECIFIC EIIA COMPONENT"/>
    <property type="match status" value="1"/>
</dbReference>
<feature type="region of interest" description="Disordered" evidence="7">
    <location>
        <begin position="102"/>
        <end position="144"/>
    </location>
</feature>
<keyword evidence="8" id="KW-0472">Membrane</keyword>
<comment type="caution">
    <text evidence="10">The sequence shown here is derived from an EMBL/GenBank/DDBJ whole genome shotgun (WGS) entry which is preliminary data.</text>
</comment>
<evidence type="ECO:0000256" key="2">
    <source>
        <dbReference type="ARBA" id="ARBA00022448"/>
    </source>
</evidence>
<comment type="subcellular location">
    <subcellularLocation>
        <location evidence="1">Cytoplasm</location>
    </subcellularLocation>
</comment>
<feature type="domain" description="PTS EIIA type-1" evidence="9">
    <location>
        <begin position="178"/>
        <end position="281"/>
    </location>
</feature>
<evidence type="ECO:0000256" key="5">
    <source>
        <dbReference type="ARBA" id="ARBA00022683"/>
    </source>
</evidence>
<dbReference type="GO" id="GO:0016301">
    <property type="term" value="F:kinase activity"/>
    <property type="evidence" value="ECO:0007669"/>
    <property type="project" value="UniProtKB-KW"/>
</dbReference>
<keyword evidence="4" id="KW-0808">Transferase</keyword>
<dbReference type="InterPro" id="IPR050890">
    <property type="entry name" value="PTS_EIIA_component"/>
</dbReference>
<dbReference type="Pfam" id="PF00358">
    <property type="entry name" value="PTS_EIIA_1"/>
    <property type="match status" value="1"/>
</dbReference>
<dbReference type="GO" id="GO:0005737">
    <property type="term" value="C:cytoplasm"/>
    <property type="evidence" value="ECO:0007669"/>
    <property type="project" value="UniProtKB-SubCell"/>
</dbReference>
<gene>
    <name evidence="10" type="ORF">DHW61_14070</name>
</gene>
<evidence type="ECO:0000313" key="11">
    <source>
        <dbReference type="Proteomes" id="UP000262969"/>
    </source>
</evidence>
<evidence type="ECO:0000259" key="9">
    <source>
        <dbReference type="PROSITE" id="PS51093"/>
    </source>
</evidence>
<dbReference type="PROSITE" id="PS51093">
    <property type="entry name" value="PTS_EIIA_TYPE_1"/>
    <property type="match status" value="1"/>
</dbReference>
<evidence type="ECO:0000256" key="7">
    <source>
        <dbReference type="SAM" id="MobiDB-lite"/>
    </source>
</evidence>
<dbReference type="Proteomes" id="UP000262969">
    <property type="component" value="Unassembled WGS sequence"/>
</dbReference>
<protein>
    <recommendedName>
        <fullName evidence="9">PTS EIIA type-1 domain-containing protein</fullName>
    </recommendedName>
</protein>
<keyword evidence="8" id="KW-0812">Transmembrane</keyword>
<evidence type="ECO:0000256" key="3">
    <source>
        <dbReference type="ARBA" id="ARBA00022597"/>
    </source>
</evidence>
<keyword evidence="5" id="KW-0598">Phosphotransferase system</keyword>
<keyword evidence="3" id="KW-0762">Sugar transport</keyword>
<keyword evidence="8" id="KW-1133">Transmembrane helix</keyword>
<evidence type="ECO:0000256" key="1">
    <source>
        <dbReference type="ARBA" id="ARBA00004496"/>
    </source>
</evidence>
<dbReference type="PANTHER" id="PTHR45008">
    <property type="entry name" value="PTS SYSTEM GLUCOSE-SPECIFIC EIIA COMPONENT"/>
    <property type="match status" value="1"/>
</dbReference>
<feature type="transmembrane region" description="Helical" evidence="8">
    <location>
        <begin position="33"/>
        <end position="55"/>
    </location>
</feature>
<evidence type="ECO:0000313" key="10">
    <source>
        <dbReference type="EMBL" id="HCL03512.1"/>
    </source>
</evidence>
<name>A0A3D2X8S4_9FIRM</name>
<accession>A0A3D2X8S4</accession>
<dbReference type="SUPFAM" id="SSF51261">
    <property type="entry name" value="Duplicated hybrid motif"/>
    <property type="match status" value="1"/>
</dbReference>
<keyword evidence="2" id="KW-0813">Transport</keyword>
<sequence length="315" mass="36408">MEYYCHTLFNNYKLGEYKNRREMRAIMTQYDYIVIWVGSISLAVLVLMIVTFLIYRKRHANHRSMKEQKSRRMKDLPAKKKIVKNVKEHDTQTKKITPVVALDTGNNTSGNQHLDGARVSHRRTHPDRVAEESMWKEKKEQEEDEILKKMENERKNKMFMIYSPCNGEMGDAAENVMDAMESALDYPGVIIAPSDDKVYAPINGRISWKSENPNMVSIQSDTGVEVLLSVLKEDEILQTEVFTMKTAQGAYIGMGEQLCQFTQGLIRKGNRIYQMKMELSSYQEGQLLLVKRFSYISHGDKLMTLRTDRNAVETA</sequence>
<dbReference type="EMBL" id="DPVV01000467">
    <property type="protein sequence ID" value="HCL03512.1"/>
    <property type="molecule type" value="Genomic_DNA"/>
</dbReference>
<feature type="compositionally biased region" description="Basic and acidic residues" evidence="7">
    <location>
        <begin position="126"/>
        <end position="144"/>
    </location>
</feature>
<dbReference type="Gene3D" id="2.70.70.10">
    <property type="entry name" value="Glucose Permease (Domain IIA)"/>
    <property type="match status" value="1"/>
</dbReference>
<dbReference type="InterPro" id="IPR001127">
    <property type="entry name" value="PTS_EIIA_1_perm"/>
</dbReference>
<keyword evidence="6" id="KW-0418">Kinase</keyword>
<evidence type="ECO:0000256" key="8">
    <source>
        <dbReference type="SAM" id="Phobius"/>
    </source>
</evidence>
<evidence type="ECO:0000256" key="6">
    <source>
        <dbReference type="ARBA" id="ARBA00022777"/>
    </source>
</evidence>
<reference evidence="10 11" key="1">
    <citation type="journal article" date="2018" name="Nat. Biotechnol.">
        <title>A standardized bacterial taxonomy based on genome phylogeny substantially revises the tree of life.</title>
        <authorList>
            <person name="Parks D.H."/>
            <person name="Chuvochina M."/>
            <person name="Waite D.W."/>
            <person name="Rinke C."/>
            <person name="Skarshewski A."/>
            <person name="Chaumeil P.A."/>
            <person name="Hugenholtz P."/>
        </authorList>
    </citation>
    <scope>NUCLEOTIDE SEQUENCE [LARGE SCALE GENOMIC DNA]</scope>
    <source>
        <strain evidence="10">UBA11728</strain>
    </source>
</reference>